<accession>A0ABR6C5F3</accession>
<dbReference type="RefSeq" id="WP_182573912.1">
    <property type="nucleotide sequence ID" value="NZ_JACJHY010000007.1"/>
</dbReference>
<evidence type="ECO:0000313" key="2">
    <source>
        <dbReference type="Proteomes" id="UP000587524"/>
    </source>
</evidence>
<dbReference type="EMBL" id="JACJHZ010000007">
    <property type="protein sequence ID" value="MBA9019845.1"/>
    <property type="molecule type" value="Genomic_DNA"/>
</dbReference>
<comment type="caution">
    <text evidence="1">The sequence shown here is derived from an EMBL/GenBank/DDBJ whole genome shotgun (WGS) entry which is preliminary data.</text>
</comment>
<reference evidence="1 2" key="1">
    <citation type="submission" date="2020-08" db="EMBL/GenBank/DDBJ databases">
        <title>Genomic Encyclopedia of Type Strains, Phase IV (KMG-IV): sequencing the most valuable type-strain genomes for metagenomic binning, comparative biology and taxonomic classification.</title>
        <authorList>
            <person name="Goeker M."/>
        </authorList>
    </citation>
    <scope>NUCLEOTIDE SEQUENCE [LARGE SCALE GENOMIC DNA]</scope>
    <source>
        <strain evidence="1 2">DSM 17455</strain>
    </source>
</reference>
<gene>
    <name evidence="1" type="ORF">HNQ97_001840</name>
</gene>
<evidence type="ECO:0000313" key="1">
    <source>
        <dbReference type="EMBL" id="MBA9019845.1"/>
    </source>
</evidence>
<proteinExistence type="predicted"/>
<protein>
    <submittedName>
        <fullName evidence="1">Uncharacterized protein</fullName>
    </submittedName>
</protein>
<organism evidence="1 2">
    <name type="scientific">Aminobacter ciceronei</name>
    <dbReference type="NCBI Taxonomy" id="150723"/>
    <lineage>
        <taxon>Bacteria</taxon>
        <taxon>Pseudomonadati</taxon>
        <taxon>Pseudomonadota</taxon>
        <taxon>Alphaproteobacteria</taxon>
        <taxon>Hyphomicrobiales</taxon>
        <taxon>Phyllobacteriaceae</taxon>
        <taxon>Aminobacter</taxon>
    </lineage>
</organism>
<dbReference type="Proteomes" id="UP000587524">
    <property type="component" value="Unassembled WGS sequence"/>
</dbReference>
<keyword evidence="2" id="KW-1185">Reference proteome</keyword>
<name>A0ABR6C5F3_9HYPH</name>
<sequence length="178" mass="18950">MTGQIVISGMTAACLMSPPCWADDADIALDFFHETCLAAESDFVRVSETASRESWEATATIAALVPVPSWEVSKSWTADVTGLGAKVLIGAASATLGGQAIDSCTIAFFDGQFASFEERFLVRTDAEKFGEESDGLQVSRVYVLIAGGRRQLVKVTAPVSPSARHMVMASSIASRTRH</sequence>